<dbReference type="GO" id="GO:0000055">
    <property type="term" value="P:ribosomal large subunit export from nucleus"/>
    <property type="evidence" value="ECO:0007669"/>
    <property type="project" value="InterPro"/>
</dbReference>
<evidence type="ECO:0008006" key="10">
    <source>
        <dbReference type="Google" id="ProtNLM"/>
    </source>
</evidence>
<dbReference type="GO" id="GO:0006406">
    <property type="term" value="P:mRNA export from nucleus"/>
    <property type="evidence" value="ECO:0007669"/>
    <property type="project" value="TreeGrafter"/>
</dbReference>
<evidence type="ECO:0000256" key="6">
    <source>
        <dbReference type="ARBA" id="ARBA00023132"/>
    </source>
</evidence>
<keyword evidence="9" id="KW-1185">Reference proteome</keyword>
<keyword evidence="3" id="KW-0509">mRNA transport</keyword>
<keyword evidence="6" id="KW-0906">Nuclear pore complex</keyword>
<keyword evidence="7" id="KW-0539">Nucleus</keyword>
<dbReference type="PANTHER" id="PTHR13257">
    <property type="entry name" value="NUCLEOPORIN NUP84-RELATED"/>
    <property type="match status" value="1"/>
</dbReference>
<evidence type="ECO:0000256" key="4">
    <source>
        <dbReference type="ARBA" id="ARBA00022927"/>
    </source>
</evidence>
<dbReference type="EnsemblMetazoa" id="OVOC11483.1">
    <property type="protein sequence ID" value="OVOC11483.1"/>
    <property type="gene ID" value="WBGene00248292"/>
</dbReference>
<protein>
    <recommendedName>
        <fullName evidence="10">Nuclear pore complex protein Nup88</fullName>
    </recommendedName>
</protein>
<keyword evidence="4" id="KW-0653">Protein transport</keyword>
<organism evidence="8 9">
    <name type="scientific">Onchocerca volvulus</name>
    <dbReference type="NCBI Taxonomy" id="6282"/>
    <lineage>
        <taxon>Eukaryota</taxon>
        <taxon>Metazoa</taxon>
        <taxon>Ecdysozoa</taxon>
        <taxon>Nematoda</taxon>
        <taxon>Chromadorea</taxon>
        <taxon>Rhabditida</taxon>
        <taxon>Spirurina</taxon>
        <taxon>Spiruromorpha</taxon>
        <taxon>Filarioidea</taxon>
        <taxon>Onchocercidae</taxon>
        <taxon>Onchocerca</taxon>
    </lineage>
</organism>
<keyword evidence="5" id="KW-0811">Translocation</keyword>
<dbReference type="OMA" id="SIDINPW"/>
<keyword evidence="2" id="KW-0813">Transport</keyword>
<dbReference type="Proteomes" id="UP000024404">
    <property type="component" value="Unassembled WGS sequence"/>
</dbReference>
<proteinExistence type="predicted"/>
<comment type="subcellular location">
    <subcellularLocation>
        <location evidence="1">Nucleus</location>
        <location evidence="1">Nuclear pore complex</location>
    </subcellularLocation>
</comment>
<reference evidence="9" key="1">
    <citation type="submission" date="2013-10" db="EMBL/GenBank/DDBJ databases">
        <title>Genome sequencing of Onchocerca volvulus.</title>
        <authorList>
            <person name="Cotton J."/>
            <person name="Tsai J."/>
            <person name="Stanley E."/>
            <person name="Tracey A."/>
            <person name="Holroyd N."/>
            <person name="Lustigman S."/>
            <person name="Berriman M."/>
        </authorList>
    </citation>
    <scope>NUCLEOTIDE SEQUENCE</scope>
</reference>
<evidence type="ECO:0000313" key="9">
    <source>
        <dbReference type="Proteomes" id="UP000024404"/>
    </source>
</evidence>
<accession>A0A8R1XM66</accession>
<evidence type="ECO:0000256" key="3">
    <source>
        <dbReference type="ARBA" id="ARBA00022816"/>
    </source>
</evidence>
<evidence type="ECO:0000256" key="5">
    <source>
        <dbReference type="ARBA" id="ARBA00023010"/>
    </source>
</evidence>
<dbReference type="AlphaFoldDB" id="A0A8R1XM66"/>
<dbReference type="GO" id="GO:0005643">
    <property type="term" value="C:nuclear pore"/>
    <property type="evidence" value="ECO:0007669"/>
    <property type="project" value="UniProtKB-SubCell"/>
</dbReference>
<dbReference type="InterPro" id="IPR037700">
    <property type="entry name" value="NUP88/NUP82"/>
</dbReference>
<name>A0A8R1XM66_ONCVO</name>
<reference evidence="8" key="2">
    <citation type="submission" date="2022-06" db="UniProtKB">
        <authorList>
            <consortium name="EnsemblMetazoa"/>
        </authorList>
    </citation>
    <scope>IDENTIFICATION</scope>
</reference>
<evidence type="ECO:0000256" key="1">
    <source>
        <dbReference type="ARBA" id="ARBA00004567"/>
    </source>
</evidence>
<dbReference type="GO" id="GO:0017056">
    <property type="term" value="F:structural constituent of nuclear pore"/>
    <property type="evidence" value="ECO:0007669"/>
    <property type="project" value="InterPro"/>
</dbReference>
<dbReference type="GO" id="GO:0006606">
    <property type="term" value="P:protein import into nucleus"/>
    <property type="evidence" value="ECO:0007669"/>
    <property type="project" value="TreeGrafter"/>
</dbReference>
<evidence type="ECO:0000256" key="2">
    <source>
        <dbReference type="ARBA" id="ARBA00022448"/>
    </source>
</evidence>
<evidence type="ECO:0000313" key="8">
    <source>
        <dbReference type="EnsemblMetazoa" id="OVOC11483.1"/>
    </source>
</evidence>
<evidence type="ECO:0000256" key="7">
    <source>
        <dbReference type="ARBA" id="ARBA00023242"/>
    </source>
</evidence>
<dbReference type="GO" id="GO:0000056">
    <property type="term" value="P:ribosomal small subunit export from nucleus"/>
    <property type="evidence" value="ECO:0007669"/>
    <property type="project" value="InterPro"/>
</dbReference>
<dbReference type="PANTHER" id="PTHR13257:SF0">
    <property type="entry name" value="NUCLEAR PORE COMPLEX PROTEIN NUP88"/>
    <property type="match status" value="1"/>
</dbReference>
<sequence length="704" mass="79269">MDTLLDLLAAKTSTTLLIDNYMNYGIVIFDGNALWFVAGLYSGNDGRVYCNRRIEFCIDPALPLNEKFTAMFVNKIGSRVALSSAHSVFVIEIPYDCWCRQSVTNNTLMDHLQSTYHCKSRFVGSRTTSPSTAMDILKIRWCWKGRHESGHRAYNRLGVLHSENIIRIYDADNTYSTPTVVIDFKSLLGLSESSCGRSFSVYNYIASFDFGPSFFRVNNESGAEISLKTLFAIDNDCGDIYIGVYSDDKVIEIQGPLALTGTASDDFACSGAFDMLYIQYQEATSLPVFSLVSSKGCIMHFLVLTLDQEAFDGHMEFVLVSYDNILLPYKPLANISYCLQNDSVQSGQYFVLCGANLFSIDINPWAHLLSNLLLADASYRKNANDLPNSKIHHLFLVLGSTEAKELDDAITFATTINITNDKSPISDGICNAFDGESIIYILATSSKQLLHKFTRRNVIWHDKRAVVKRHNISVEGRTENYLLDECLKILQSQTVIPSFRLNKSVTEIEAMTIASNIVEALVENMKITQIAFKRIQDIIIEDVKNLEALNNKKSTCTERLLRVLSVYVDLRNRIYKIQRAVAQLKKRSDELGSGLVPKMFPLTDPEKVLKDKLETLRVEVDGITRQLPYLANEVATKRRDRFGPIRSFCASMSAQKFMLSKNTEDINEMVSWTKQLIKRIDTIQANITAKEALSNSSKLSSQCE</sequence>
<dbReference type="EMBL" id="CMVM020000374">
    <property type="status" value="NOT_ANNOTATED_CDS"/>
    <property type="molecule type" value="Genomic_DNA"/>
</dbReference>